<evidence type="ECO:0000256" key="2">
    <source>
        <dbReference type="SAM" id="MobiDB-lite"/>
    </source>
</evidence>
<evidence type="ECO:0000313" key="5">
    <source>
        <dbReference type="Proteomes" id="UP001448207"/>
    </source>
</evidence>
<reference evidence="4 5" key="1">
    <citation type="submission" date="2024-04" db="EMBL/GenBank/DDBJ databases">
        <title>Symmetric and asymmetric DNA N6-adenine methylation regulates different biological responses in Mucorales.</title>
        <authorList>
            <consortium name="Lawrence Berkeley National Laboratory"/>
            <person name="Lax C."/>
            <person name="Mondo S.J."/>
            <person name="Osorio-Concepcion M."/>
            <person name="Muszewska A."/>
            <person name="Corrochano-Luque M."/>
            <person name="Gutierrez G."/>
            <person name="Riley R."/>
            <person name="Lipzen A."/>
            <person name="Guo J."/>
            <person name="Hundley H."/>
            <person name="Amirebrahimi M."/>
            <person name="Ng V."/>
            <person name="Lorenzo-Gutierrez D."/>
            <person name="Binder U."/>
            <person name="Yang J."/>
            <person name="Song Y."/>
            <person name="Canovas D."/>
            <person name="Navarro E."/>
            <person name="Freitag M."/>
            <person name="Gabaldon T."/>
            <person name="Grigoriev I.V."/>
            <person name="Corrochano L.M."/>
            <person name="Nicolas F.E."/>
            <person name="Garre V."/>
        </authorList>
    </citation>
    <scope>NUCLEOTIDE SEQUENCE [LARGE SCALE GENOMIC DNA]</scope>
    <source>
        <strain evidence="4 5">L51</strain>
    </source>
</reference>
<dbReference type="EMBL" id="JBCLYO010000001">
    <property type="protein sequence ID" value="KAL0097393.1"/>
    <property type="molecule type" value="Genomic_DNA"/>
</dbReference>
<keyword evidence="1" id="KW-0862">Zinc</keyword>
<dbReference type="PROSITE" id="PS00028">
    <property type="entry name" value="ZINC_FINGER_C2H2_1"/>
    <property type="match status" value="1"/>
</dbReference>
<dbReference type="SMART" id="SM00355">
    <property type="entry name" value="ZnF_C2H2"/>
    <property type="match status" value="2"/>
</dbReference>
<keyword evidence="5" id="KW-1185">Reference proteome</keyword>
<evidence type="ECO:0000259" key="3">
    <source>
        <dbReference type="PROSITE" id="PS50157"/>
    </source>
</evidence>
<proteinExistence type="predicted"/>
<keyword evidence="1" id="KW-0479">Metal-binding</keyword>
<dbReference type="InterPro" id="IPR013087">
    <property type="entry name" value="Znf_C2H2_type"/>
</dbReference>
<sequence>MILSVIQRIHTHKYKACSTHESNTDTACSTHESNTDIPTYFLVTTQSICQSSSITTERKFVCSNLECTKTFKTKHACQSHEISHSDKRPFLCNFPDCSYTTARNHDLSRHKKKHDPKYRQSCDLCKHSYARSDCLKKHVCNPTIGSDERDAPKRLKWSRRNKFLPSSPSD</sequence>
<dbReference type="SUPFAM" id="SSF57667">
    <property type="entry name" value="beta-beta-alpha zinc fingers"/>
    <property type="match status" value="2"/>
</dbReference>
<dbReference type="PROSITE" id="PS50157">
    <property type="entry name" value="ZINC_FINGER_C2H2_2"/>
    <property type="match status" value="2"/>
</dbReference>
<protein>
    <recommendedName>
        <fullName evidence="3">C2H2-type domain-containing protein</fullName>
    </recommendedName>
</protein>
<evidence type="ECO:0000256" key="1">
    <source>
        <dbReference type="PROSITE-ProRule" id="PRU00042"/>
    </source>
</evidence>
<feature type="domain" description="C2H2-type" evidence="3">
    <location>
        <begin position="90"/>
        <end position="119"/>
    </location>
</feature>
<comment type="caution">
    <text evidence="4">The sequence shown here is derived from an EMBL/GenBank/DDBJ whole genome shotgun (WGS) entry which is preliminary data.</text>
</comment>
<feature type="region of interest" description="Disordered" evidence="2">
    <location>
        <begin position="146"/>
        <end position="170"/>
    </location>
</feature>
<organism evidence="4 5">
    <name type="scientific">Phycomyces blakesleeanus</name>
    <dbReference type="NCBI Taxonomy" id="4837"/>
    <lineage>
        <taxon>Eukaryota</taxon>
        <taxon>Fungi</taxon>
        <taxon>Fungi incertae sedis</taxon>
        <taxon>Mucoromycota</taxon>
        <taxon>Mucoromycotina</taxon>
        <taxon>Mucoromycetes</taxon>
        <taxon>Mucorales</taxon>
        <taxon>Phycomycetaceae</taxon>
        <taxon>Phycomyces</taxon>
    </lineage>
</organism>
<evidence type="ECO:0000313" key="4">
    <source>
        <dbReference type="EMBL" id="KAL0097393.1"/>
    </source>
</evidence>
<feature type="domain" description="C2H2-type" evidence="3">
    <location>
        <begin position="60"/>
        <end position="89"/>
    </location>
</feature>
<dbReference type="InterPro" id="IPR036236">
    <property type="entry name" value="Znf_C2H2_sf"/>
</dbReference>
<dbReference type="Gene3D" id="3.30.160.60">
    <property type="entry name" value="Classic Zinc Finger"/>
    <property type="match status" value="1"/>
</dbReference>
<dbReference type="Proteomes" id="UP001448207">
    <property type="component" value="Unassembled WGS sequence"/>
</dbReference>
<name>A0ABR3BEW4_PHYBL</name>
<accession>A0ABR3BEW4</accession>
<keyword evidence="1" id="KW-0863">Zinc-finger</keyword>
<gene>
    <name evidence="4" type="ORF">J3Q64DRAFT_1713188</name>
</gene>